<dbReference type="GeneID" id="65131746"/>
<organism evidence="1 2">
    <name type="scientific">uncultured phage cr125_1</name>
    <dbReference type="NCBI Taxonomy" id="2772091"/>
    <lineage>
        <taxon>Viruses</taxon>
        <taxon>Duplodnaviria</taxon>
        <taxon>Heunggongvirae</taxon>
        <taxon>Uroviricota</taxon>
        <taxon>Caudoviricetes</taxon>
        <taxon>Crassvirales</taxon>
        <taxon>Suoliviridae</taxon>
        <taxon>Uncouvirinae</taxon>
        <taxon>Aurodevirus</taxon>
        <taxon>Aurodevirus hominis</taxon>
    </lineage>
</organism>
<sequence length="131" mass="14484">MKLIMFGITDPTMTSEEVKQILADSFGDSIGNVLEVPNEFFSNQSPTTARQKKDSDFITACKGICKVCGDPVEEEGFRAEFWKAYLIDHAIEEPILEVLAKGPTSATDYRYLKKIGGSYIPKLATSALILK</sequence>
<dbReference type="KEGG" id="vg:65131746"/>
<accession>A0A7M1RTE8</accession>
<protein>
    <submittedName>
        <fullName evidence="1">Uncharacterized protein</fullName>
    </submittedName>
</protein>
<proteinExistence type="predicted"/>
<evidence type="ECO:0000313" key="2">
    <source>
        <dbReference type="Proteomes" id="UP000594004"/>
    </source>
</evidence>
<dbReference type="EMBL" id="MT774407">
    <property type="protein sequence ID" value="QOR57598.1"/>
    <property type="molecule type" value="Genomic_DNA"/>
</dbReference>
<evidence type="ECO:0000313" key="1">
    <source>
        <dbReference type="EMBL" id="QOR57598.1"/>
    </source>
</evidence>
<name>A0A7M1RTE8_9CAUD</name>
<reference evidence="1 2" key="1">
    <citation type="submission" date="2020-07" db="EMBL/GenBank/DDBJ databases">
        <title>Taxonomic proposal: Crassvirales, a new order of highly abundant and diverse bacterial viruses.</title>
        <authorList>
            <person name="Shkoporov A.N."/>
            <person name="Stockdale S.R."/>
            <person name="Guerin E."/>
            <person name="Ross R.P."/>
            <person name="Hill C."/>
        </authorList>
    </citation>
    <scope>NUCLEOTIDE SEQUENCE [LARGE SCALE GENOMIC DNA]</scope>
</reference>
<keyword evidence="2" id="KW-1185">Reference proteome</keyword>
<dbReference type="Proteomes" id="UP000594004">
    <property type="component" value="Segment"/>
</dbReference>
<dbReference type="RefSeq" id="YP_010113238.1">
    <property type="nucleotide sequence ID" value="NC_055900.1"/>
</dbReference>